<evidence type="ECO:0000313" key="5">
    <source>
        <dbReference type="EMBL" id="PKZ17111.1"/>
    </source>
</evidence>
<comment type="similarity">
    <text evidence="1">Belongs to the GTP cyclohydrolase I type 2/NIF3 family.</text>
</comment>
<evidence type="ECO:0000256" key="4">
    <source>
        <dbReference type="PIRSR" id="PIRSR602678-1"/>
    </source>
</evidence>
<feature type="binding site" evidence="4">
    <location>
        <position position="64"/>
    </location>
    <ligand>
        <name>a divalent metal cation</name>
        <dbReference type="ChEBI" id="CHEBI:60240"/>
        <label>2</label>
    </ligand>
</feature>
<dbReference type="Proteomes" id="UP000234335">
    <property type="component" value="Unassembled WGS sequence"/>
</dbReference>
<evidence type="ECO:0000313" key="8">
    <source>
        <dbReference type="Proteomes" id="UP000255124"/>
    </source>
</evidence>
<dbReference type="Gene3D" id="3.40.1390.30">
    <property type="entry name" value="NIF3 (NGG1p interacting factor 3)-like"/>
    <property type="match status" value="2"/>
</dbReference>
<evidence type="ECO:0000256" key="3">
    <source>
        <dbReference type="ARBA" id="ARBA00022723"/>
    </source>
</evidence>
<organism evidence="5 7">
    <name type="scientific">Anaerococcus octavius</name>
    <dbReference type="NCBI Taxonomy" id="54007"/>
    <lineage>
        <taxon>Bacteria</taxon>
        <taxon>Bacillati</taxon>
        <taxon>Bacillota</taxon>
        <taxon>Tissierellia</taxon>
        <taxon>Tissierellales</taxon>
        <taxon>Peptoniphilaceae</taxon>
        <taxon>Anaerococcus</taxon>
    </lineage>
</organism>
<sequence>MEVRELIEKLNDKYPLDLQEEWDNSGLQIGNINDELDNILISLDLEDEGVDFAIKNNCNLIITHHPYLFNGIKSINLTDSFYNRLKKVIKNDIVVFAMHTNLDIANDGLNDNLCEILNIQKRKVLEIDKEIGLGRYGFINPIKACEFAKNVKEQLSAEKLICYGDMDKTIKKVAVCGGSGSSLFEDATKRDCDLMITGDVSYHMGMDYSNRGLSIIDAGHFASENHVIYKLQDVISKMTNREIFTYSKGDSFRTFI</sequence>
<feature type="binding site" evidence="4">
    <location>
        <position position="103"/>
    </location>
    <ligand>
        <name>a divalent metal cation</name>
        <dbReference type="ChEBI" id="CHEBI:60240"/>
        <label>1</label>
    </ligand>
</feature>
<protein>
    <recommendedName>
        <fullName evidence="2">GTP cyclohydrolase 1 type 2 homolog</fullName>
    </recommendedName>
</protein>
<dbReference type="OrthoDB" id="9792792at2"/>
<name>A0A2I1MAF8_9FIRM</name>
<dbReference type="PANTHER" id="PTHR13799:SF14">
    <property type="entry name" value="GTP CYCLOHYDROLASE 1 TYPE 2 HOMOLOG"/>
    <property type="match status" value="1"/>
</dbReference>
<dbReference type="InterPro" id="IPR002678">
    <property type="entry name" value="DUF34/NIF3"/>
</dbReference>
<evidence type="ECO:0000256" key="1">
    <source>
        <dbReference type="ARBA" id="ARBA00006964"/>
    </source>
</evidence>
<dbReference type="GO" id="GO:0046872">
    <property type="term" value="F:metal ion binding"/>
    <property type="evidence" value="ECO:0007669"/>
    <property type="project" value="UniProtKB-KW"/>
</dbReference>
<gene>
    <name evidence="5" type="ORF">CYJ34_04835</name>
    <name evidence="6" type="ORF">NCTC9810_00751</name>
</gene>
<proteinExistence type="inferred from homology"/>
<dbReference type="GO" id="GO:0005737">
    <property type="term" value="C:cytoplasm"/>
    <property type="evidence" value="ECO:0007669"/>
    <property type="project" value="TreeGrafter"/>
</dbReference>
<dbReference type="RefSeq" id="WP_101540182.1">
    <property type="nucleotide sequence ID" value="NZ_CALTZC010000056.1"/>
</dbReference>
<dbReference type="Proteomes" id="UP000255124">
    <property type="component" value="Unassembled WGS sequence"/>
</dbReference>
<evidence type="ECO:0000313" key="6">
    <source>
        <dbReference type="EMBL" id="SUU92419.1"/>
    </source>
</evidence>
<reference evidence="6 8" key="2">
    <citation type="submission" date="2018-06" db="EMBL/GenBank/DDBJ databases">
        <authorList>
            <consortium name="Pathogen Informatics"/>
            <person name="Doyle S."/>
        </authorList>
    </citation>
    <scope>NUCLEOTIDE SEQUENCE [LARGE SCALE GENOMIC DNA]</scope>
    <source>
        <strain evidence="6 8">NCTC9810</strain>
    </source>
</reference>
<dbReference type="SUPFAM" id="SSF102705">
    <property type="entry name" value="NIF3 (NGG1p interacting factor 3)-like"/>
    <property type="match status" value="1"/>
</dbReference>
<dbReference type="EMBL" id="UFTA01000002">
    <property type="protein sequence ID" value="SUU92419.1"/>
    <property type="molecule type" value="Genomic_DNA"/>
</dbReference>
<feature type="binding site" evidence="4">
    <location>
        <position position="224"/>
    </location>
    <ligand>
        <name>a divalent metal cation</name>
        <dbReference type="ChEBI" id="CHEBI:60240"/>
        <label>1</label>
    </ligand>
</feature>
<feature type="binding site" evidence="4">
    <location>
        <position position="220"/>
    </location>
    <ligand>
        <name>a divalent metal cation</name>
        <dbReference type="ChEBI" id="CHEBI:60240"/>
        <label>1</label>
    </ligand>
</feature>
<keyword evidence="3 4" id="KW-0479">Metal-binding</keyword>
<feature type="binding site" evidence="4">
    <location>
        <position position="65"/>
    </location>
    <ligand>
        <name>a divalent metal cation</name>
        <dbReference type="ChEBI" id="CHEBI:60240"/>
        <label>1</label>
    </ligand>
</feature>
<dbReference type="PANTHER" id="PTHR13799">
    <property type="entry name" value="NGG1 INTERACTING FACTOR 3"/>
    <property type="match status" value="1"/>
</dbReference>
<evidence type="ECO:0000256" key="2">
    <source>
        <dbReference type="ARBA" id="ARBA00022112"/>
    </source>
</evidence>
<dbReference type="NCBIfam" id="TIGR00486">
    <property type="entry name" value="YbgI_SA1388"/>
    <property type="match status" value="1"/>
</dbReference>
<dbReference type="AlphaFoldDB" id="A0A2I1MAF8"/>
<dbReference type="InterPro" id="IPR036069">
    <property type="entry name" value="DUF34/NIF3_sf"/>
</dbReference>
<reference evidence="5 7" key="1">
    <citation type="submission" date="2017-12" db="EMBL/GenBank/DDBJ databases">
        <title>Phylogenetic diversity of female urinary microbiome.</title>
        <authorList>
            <person name="Thomas-White K."/>
            <person name="Wolfe A.J."/>
        </authorList>
    </citation>
    <scope>NUCLEOTIDE SEQUENCE [LARGE SCALE GENOMIC DNA]</scope>
    <source>
        <strain evidence="5 7">UMB0119</strain>
    </source>
</reference>
<keyword evidence="7" id="KW-1185">Reference proteome</keyword>
<dbReference type="EMBL" id="PKGS01000002">
    <property type="protein sequence ID" value="PKZ17111.1"/>
    <property type="molecule type" value="Genomic_DNA"/>
</dbReference>
<dbReference type="FunFam" id="3.40.1390.30:FF:000001">
    <property type="entry name" value="GTP cyclohydrolase 1 type 2"/>
    <property type="match status" value="1"/>
</dbReference>
<accession>A0A2I1MAF8</accession>
<dbReference type="Pfam" id="PF01784">
    <property type="entry name" value="DUF34_NIF3"/>
    <property type="match status" value="1"/>
</dbReference>
<evidence type="ECO:0000313" key="7">
    <source>
        <dbReference type="Proteomes" id="UP000234335"/>
    </source>
</evidence>